<dbReference type="PANTHER" id="PTHR47707:SF1">
    <property type="entry name" value="NUDIX HYDROLASE FAMILY PROTEIN"/>
    <property type="match status" value="1"/>
</dbReference>
<dbReference type="EMBL" id="BAABJX010000006">
    <property type="protein sequence ID" value="GAA4822331.1"/>
    <property type="molecule type" value="Genomic_DNA"/>
</dbReference>
<evidence type="ECO:0000256" key="2">
    <source>
        <dbReference type="ARBA" id="ARBA00005582"/>
    </source>
</evidence>
<evidence type="ECO:0000256" key="13">
    <source>
        <dbReference type="ARBA" id="ARBA00040794"/>
    </source>
</evidence>
<keyword evidence="4" id="KW-0235">DNA replication</keyword>
<evidence type="ECO:0000313" key="18">
    <source>
        <dbReference type="EMBL" id="GAA4822331.1"/>
    </source>
</evidence>
<evidence type="ECO:0000256" key="9">
    <source>
        <dbReference type="ARBA" id="ARBA00023204"/>
    </source>
</evidence>
<evidence type="ECO:0000256" key="5">
    <source>
        <dbReference type="ARBA" id="ARBA00022723"/>
    </source>
</evidence>
<dbReference type="InterPro" id="IPR000086">
    <property type="entry name" value="NUDIX_hydrolase_dom"/>
</dbReference>
<dbReference type="Pfam" id="PF00293">
    <property type="entry name" value="NUDIX"/>
    <property type="match status" value="1"/>
</dbReference>
<keyword evidence="7" id="KW-0378">Hydrolase</keyword>
<evidence type="ECO:0000256" key="16">
    <source>
        <dbReference type="ARBA" id="ARBA00042798"/>
    </source>
</evidence>
<dbReference type="SUPFAM" id="SSF55811">
    <property type="entry name" value="Nudix"/>
    <property type="match status" value="1"/>
</dbReference>
<keyword evidence="6" id="KW-0227">DNA damage</keyword>
<keyword evidence="9" id="KW-0234">DNA repair</keyword>
<dbReference type="PANTHER" id="PTHR47707">
    <property type="entry name" value="8-OXO-DGTP DIPHOSPHATASE"/>
    <property type="match status" value="1"/>
</dbReference>
<protein>
    <recommendedName>
        <fullName evidence="13">8-oxo-dGTP diphosphatase</fullName>
        <ecNumber evidence="12">3.6.1.55</ecNumber>
    </recommendedName>
    <alternativeName>
        <fullName evidence="16">7,8-dihydro-8-oxoguanine-triphosphatase</fullName>
    </alternativeName>
    <alternativeName>
        <fullName evidence="15">Mutator protein MutT</fullName>
    </alternativeName>
    <alternativeName>
        <fullName evidence="14">dGTP pyrophosphohydrolase</fullName>
    </alternativeName>
</protein>
<dbReference type="PRINTS" id="PR00502">
    <property type="entry name" value="NUDIXFAMILY"/>
</dbReference>
<evidence type="ECO:0000256" key="1">
    <source>
        <dbReference type="ARBA" id="ARBA00001946"/>
    </source>
</evidence>
<evidence type="ECO:0000256" key="14">
    <source>
        <dbReference type="ARBA" id="ARBA00041592"/>
    </source>
</evidence>
<evidence type="ECO:0000256" key="12">
    <source>
        <dbReference type="ARBA" id="ARBA00038905"/>
    </source>
</evidence>
<sequence>MKYIEVVAAIIRHKEKYLCVQRGVNKYPYISHKYEFPGGKIEKGESHQQALRREIQEELLMDIEVKEHLHTVEHRYPDFTIKMYAYLCTSANDEYTLTEHIHGLWLSKNELERLDWAAADIPIVQGIMRSKG</sequence>
<comment type="catalytic activity">
    <reaction evidence="11">
        <text>8-oxo-GTP + H2O = 8-oxo-GMP + diphosphate + H(+)</text>
        <dbReference type="Rhea" id="RHEA:67616"/>
        <dbReference type="ChEBI" id="CHEBI:15377"/>
        <dbReference type="ChEBI" id="CHEBI:15378"/>
        <dbReference type="ChEBI" id="CHEBI:33019"/>
        <dbReference type="ChEBI" id="CHEBI:143553"/>
        <dbReference type="ChEBI" id="CHEBI:145694"/>
    </reaction>
</comment>
<evidence type="ECO:0000259" key="17">
    <source>
        <dbReference type="PROSITE" id="PS51462"/>
    </source>
</evidence>
<evidence type="ECO:0000256" key="7">
    <source>
        <dbReference type="ARBA" id="ARBA00022801"/>
    </source>
</evidence>
<dbReference type="RefSeq" id="WP_345368686.1">
    <property type="nucleotide sequence ID" value="NZ_BAABJX010000006.1"/>
</dbReference>
<keyword evidence="8" id="KW-0460">Magnesium</keyword>
<comment type="catalytic activity">
    <reaction evidence="10">
        <text>8-oxo-dGTP + H2O = 8-oxo-dGMP + diphosphate + H(+)</text>
        <dbReference type="Rhea" id="RHEA:31575"/>
        <dbReference type="ChEBI" id="CHEBI:15377"/>
        <dbReference type="ChEBI" id="CHEBI:15378"/>
        <dbReference type="ChEBI" id="CHEBI:33019"/>
        <dbReference type="ChEBI" id="CHEBI:63224"/>
        <dbReference type="ChEBI" id="CHEBI:77896"/>
        <dbReference type="EC" id="3.6.1.55"/>
    </reaction>
</comment>
<evidence type="ECO:0000256" key="8">
    <source>
        <dbReference type="ARBA" id="ARBA00022842"/>
    </source>
</evidence>
<feature type="domain" description="Nudix hydrolase" evidence="17">
    <location>
        <begin position="2"/>
        <end position="129"/>
    </location>
</feature>
<gene>
    <name evidence="18" type="ORF">GCM10023331_03380</name>
</gene>
<keyword evidence="3" id="KW-0515">Mutator protein</keyword>
<evidence type="ECO:0000256" key="15">
    <source>
        <dbReference type="ARBA" id="ARBA00041979"/>
    </source>
</evidence>
<comment type="cofactor">
    <cofactor evidence="1">
        <name>Mg(2+)</name>
        <dbReference type="ChEBI" id="CHEBI:18420"/>
    </cofactor>
</comment>
<comment type="similarity">
    <text evidence="2">Belongs to the Nudix hydrolase family.</text>
</comment>
<evidence type="ECO:0000256" key="4">
    <source>
        <dbReference type="ARBA" id="ARBA00022705"/>
    </source>
</evidence>
<evidence type="ECO:0000313" key="19">
    <source>
        <dbReference type="Proteomes" id="UP001500298"/>
    </source>
</evidence>
<dbReference type="Gene3D" id="3.90.79.10">
    <property type="entry name" value="Nucleoside Triphosphate Pyrophosphohydrolase"/>
    <property type="match status" value="1"/>
</dbReference>
<reference evidence="19" key="1">
    <citation type="journal article" date="2019" name="Int. J. Syst. Evol. Microbiol.">
        <title>The Global Catalogue of Microorganisms (GCM) 10K type strain sequencing project: providing services to taxonomists for standard genome sequencing and annotation.</title>
        <authorList>
            <consortium name="The Broad Institute Genomics Platform"/>
            <consortium name="The Broad Institute Genome Sequencing Center for Infectious Disease"/>
            <person name="Wu L."/>
            <person name="Ma J."/>
        </authorList>
    </citation>
    <scope>NUCLEOTIDE SEQUENCE [LARGE SCALE GENOMIC DNA]</scope>
    <source>
        <strain evidence="19">JCM 18326</strain>
    </source>
</reference>
<dbReference type="CDD" id="cd03425">
    <property type="entry name" value="NUDIX_MutT_NudA_like"/>
    <property type="match status" value="1"/>
</dbReference>
<dbReference type="InterPro" id="IPR047127">
    <property type="entry name" value="MutT-like"/>
</dbReference>
<evidence type="ECO:0000256" key="6">
    <source>
        <dbReference type="ARBA" id="ARBA00022763"/>
    </source>
</evidence>
<accession>A0ABP9CZ83</accession>
<dbReference type="InterPro" id="IPR015797">
    <property type="entry name" value="NUDIX_hydrolase-like_dom_sf"/>
</dbReference>
<keyword evidence="5" id="KW-0479">Metal-binding</keyword>
<dbReference type="PROSITE" id="PS51462">
    <property type="entry name" value="NUDIX"/>
    <property type="match status" value="1"/>
</dbReference>
<organism evidence="18 19">
    <name type="scientific">Algivirga pacifica</name>
    <dbReference type="NCBI Taxonomy" id="1162670"/>
    <lineage>
        <taxon>Bacteria</taxon>
        <taxon>Pseudomonadati</taxon>
        <taxon>Bacteroidota</taxon>
        <taxon>Cytophagia</taxon>
        <taxon>Cytophagales</taxon>
        <taxon>Flammeovirgaceae</taxon>
        <taxon>Algivirga</taxon>
    </lineage>
</organism>
<evidence type="ECO:0000256" key="11">
    <source>
        <dbReference type="ARBA" id="ARBA00036904"/>
    </source>
</evidence>
<dbReference type="Proteomes" id="UP001500298">
    <property type="component" value="Unassembled WGS sequence"/>
</dbReference>
<evidence type="ECO:0000256" key="3">
    <source>
        <dbReference type="ARBA" id="ARBA00022457"/>
    </source>
</evidence>
<dbReference type="EC" id="3.6.1.55" evidence="12"/>
<proteinExistence type="inferred from homology"/>
<dbReference type="InterPro" id="IPR020476">
    <property type="entry name" value="Nudix_hydrolase"/>
</dbReference>
<name>A0ABP9CZ83_9BACT</name>
<evidence type="ECO:0000256" key="10">
    <source>
        <dbReference type="ARBA" id="ARBA00035861"/>
    </source>
</evidence>
<keyword evidence="19" id="KW-1185">Reference proteome</keyword>
<comment type="caution">
    <text evidence="18">The sequence shown here is derived from an EMBL/GenBank/DDBJ whole genome shotgun (WGS) entry which is preliminary data.</text>
</comment>